<dbReference type="Proteomes" id="UP001597227">
    <property type="component" value="Unassembled WGS sequence"/>
</dbReference>
<feature type="transmembrane region" description="Helical" evidence="1">
    <location>
        <begin position="99"/>
        <end position="117"/>
    </location>
</feature>
<accession>A0ABW4MI87</accession>
<evidence type="ECO:0000256" key="1">
    <source>
        <dbReference type="SAM" id="Phobius"/>
    </source>
</evidence>
<keyword evidence="1" id="KW-0472">Membrane</keyword>
<evidence type="ECO:0000313" key="4">
    <source>
        <dbReference type="Proteomes" id="UP001597227"/>
    </source>
</evidence>
<comment type="caution">
    <text evidence="3">The sequence shown here is derived from an EMBL/GenBank/DDBJ whole genome shotgun (WGS) entry which is preliminary data.</text>
</comment>
<feature type="transmembrane region" description="Helical" evidence="1">
    <location>
        <begin position="168"/>
        <end position="186"/>
    </location>
</feature>
<keyword evidence="3" id="KW-0378">Hydrolase</keyword>
<feature type="transmembrane region" description="Helical" evidence="1">
    <location>
        <begin position="146"/>
        <end position="162"/>
    </location>
</feature>
<dbReference type="EC" id="3.4.-.-" evidence="3"/>
<proteinExistence type="predicted"/>
<name>A0ABW4MI87_9BACI</name>
<dbReference type="Pfam" id="PF02517">
    <property type="entry name" value="Rce1-like"/>
    <property type="match status" value="1"/>
</dbReference>
<dbReference type="RefSeq" id="WP_304218211.1">
    <property type="nucleotide sequence ID" value="NZ_JBHUEK010000004.1"/>
</dbReference>
<dbReference type="EMBL" id="JBHUEK010000004">
    <property type="protein sequence ID" value="MFD1777291.1"/>
    <property type="molecule type" value="Genomic_DNA"/>
</dbReference>
<feature type="transmembrane region" description="Helical" evidence="1">
    <location>
        <begin position="21"/>
        <end position="40"/>
    </location>
</feature>
<keyword evidence="1" id="KW-1133">Transmembrane helix</keyword>
<organism evidence="3 4">
    <name type="scientific">Fredinandcohnia salidurans</name>
    <dbReference type="NCBI Taxonomy" id="2595041"/>
    <lineage>
        <taxon>Bacteria</taxon>
        <taxon>Bacillati</taxon>
        <taxon>Bacillota</taxon>
        <taxon>Bacilli</taxon>
        <taxon>Bacillales</taxon>
        <taxon>Bacillaceae</taxon>
        <taxon>Fredinandcohnia</taxon>
    </lineage>
</organism>
<gene>
    <name evidence="3" type="ORF">ACFSFW_01175</name>
</gene>
<dbReference type="InterPro" id="IPR003675">
    <property type="entry name" value="Rce1/LyrA-like_dom"/>
</dbReference>
<keyword evidence="4" id="KW-1185">Reference proteome</keyword>
<keyword evidence="1" id="KW-0812">Transmembrane</keyword>
<reference evidence="4" key="1">
    <citation type="journal article" date="2019" name="Int. J. Syst. Evol. Microbiol.">
        <title>The Global Catalogue of Microorganisms (GCM) 10K type strain sequencing project: providing services to taxonomists for standard genome sequencing and annotation.</title>
        <authorList>
            <consortium name="The Broad Institute Genomics Platform"/>
            <consortium name="The Broad Institute Genome Sequencing Center for Infectious Disease"/>
            <person name="Wu L."/>
            <person name="Ma J."/>
        </authorList>
    </citation>
    <scope>NUCLEOTIDE SEQUENCE [LARGE SCALE GENOMIC DNA]</scope>
    <source>
        <strain evidence="4">CCUG 15531</strain>
    </source>
</reference>
<feature type="domain" description="CAAX prenyl protease 2/Lysostaphin resistance protein A-like" evidence="2">
    <location>
        <begin position="99"/>
        <end position="181"/>
    </location>
</feature>
<evidence type="ECO:0000259" key="2">
    <source>
        <dbReference type="Pfam" id="PF02517"/>
    </source>
</evidence>
<dbReference type="GO" id="GO:0016787">
    <property type="term" value="F:hydrolase activity"/>
    <property type="evidence" value="ECO:0007669"/>
    <property type="project" value="UniProtKB-KW"/>
</dbReference>
<evidence type="ECO:0000313" key="3">
    <source>
        <dbReference type="EMBL" id="MFD1777291.1"/>
    </source>
</evidence>
<feature type="transmembrane region" description="Helical" evidence="1">
    <location>
        <begin position="55"/>
        <end position="79"/>
    </location>
</feature>
<feature type="transmembrane region" description="Helical" evidence="1">
    <location>
        <begin position="123"/>
        <end position="139"/>
    </location>
</feature>
<protein>
    <submittedName>
        <fullName evidence="3">CPBP family intramembrane glutamic endopeptidase</fullName>
        <ecNumber evidence="3">3.4.-.-</ecNumber>
    </submittedName>
</protein>
<sequence>MGRRQADIIKNLTDKEIVFHLYLTQGILLILSLGLGFFLFDHWSSFMELWNWKDWNILLIGSGFAIAVVIIDLLLVKWLPEAMYDDGGINERIFRKRSIPHIFILCLLISFAEEILFRGVIQTHFGLIIASIIFALLHVRYLYKWVLLTSVVLLSFLLGFIYEVYQNLWITVYAHFLIDFILAVKLRIDYLRDQNEGVSS</sequence>